<dbReference type="HOGENOM" id="CLU_3245240_0_0_2"/>
<sequence length="42" mass="4913">MTGDIQLTNQSVKNLREFESIGISSPQWIERVLRGVIEQFEY</sequence>
<organism evidence="1 2">
    <name type="scientific">Halostagnicola larsenii XH-48</name>
    <dbReference type="NCBI Taxonomy" id="797299"/>
    <lineage>
        <taxon>Archaea</taxon>
        <taxon>Methanobacteriati</taxon>
        <taxon>Methanobacteriota</taxon>
        <taxon>Stenosarchaea group</taxon>
        <taxon>Halobacteria</taxon>
        <taxon>Halobacteriales</taxon>
        <taxon>Natrialbaceae</taxon>
        <taxon>Halostagnicola</taxon>
    </lineage>
</organism>
<dbReference type="AlphaFoldDB" id="W0JUS3"/>
<dbReference type="STRING" id="797299.HALLA_13255"/>
<dbReference type="KEGG" id="hlr:HALLA_13255"/>
<keyword evidence="2" id="KW-1185">Reference proteome</keyword>
<protein>
    <submittedName>
        <fullName evidence="1">Uncharacterized protein</fullName>
    </submittedName>
</protein>
<dbReference type="EMBL" id="CP007055">
    <property type="protein sequence ID" value="AHG01015.1"/>
    <property type="molecule type" value="Genomic_DNA"/>
</dbReference>
<reference evidence="1 2" key="1">
    <citation type="submission" date="2014-01" db="EMBL/GenBank/DDBJ databases">
        <authorList>
            <consortium name="DOE Joint Genome Institute"/>
            <person name="Anderson I."/>
            <person name="Huntemann M."/>
            <person name="Han J."/>
            <person name="Chen A."/>
            <person name="Kyrpides N."/>
            <person name="Mavromatis K."/>
            <person name="Markowitz V."/>
            <person name="Palaniappan K."/>
            <person name="Ivanova N."/>
            <person name="Schaumberg A."/>
            <person name="Pati A."/>
            <person name="Liolios K."/>
            <person name="Nordberg H.P."/>
            <person name="Cantor M.N."/>
            <person name="Hua S.X."/>
            <person name="Woyke T."/>
        </authorList>
    </citation>
    <scope>NUCLEOTIDE SEQUENCE [LARGE SCALE GENOMIC DNA]</scope>
    <source>
        <strain evidence="1 2">XH-48</strain>
    </source>
</reference>
<accession>W0JUS3</accession>
<evidence type="ECO:0000313" key="2">
    <source>
        <dbReference type="Proteomes" id="UP000019024"/>
    </source>
</evidence>
<evidence type="ECO:0000313" key="1">
    <source>
        <dbReference type="EMBL" id="AHG01015.1"/>
    </source>
</evidence>
<name>W0JUS3_9EURY</name>
<proteinExistence type="predicted"/>
<dbReference type="Proteomes" id="UP000019024">
    <property type="component" value="Chromosome"/>
</dbReference>
<gene>
    <name evidence="1" type="ORF">HALLA_13255</name>
</gene>